<dbReference type="InterPro" id="IPR028342">
    <property type="entry name" value="MtrH"/>
</dbReference>
<dbReference type="Pfam" id="PF02007">
    <property type="entry name" value="MtrH"/>
    <property type="match status" value="1"/>
</dbReference>
<dbReference type="InterPro" id="IPR023467">
    <property type="entry name" value="MeTrfase_MtrH/MtxH"/>
</dbReference>
<name>A0A832VXA3_9EURY</name>
<dbReference type="GO" id="GO:0006730">
    <property type="term" value="P:one-carbon metabolic process"/>
    <property type="evidence" value="ECO:0007669"/>
    <property type="project" value="InterPro"/>
</dbReference>
<comment type="caution">
    <text evidence="4">The sequence shown here is derived from an EMBL/GenBank/DDBJ whole genome shotgun (WGS) entry which is preliminary data.</text>
</comment>
<dbReference type="Proteomes" id="UP000600363">
    <property type="component" value="Unassembled WGS sequence"/>
</dbReference>
<accession>A0A832VXA3</accession>
<proteinExistence type="inferred from homology"/>
<dbReference type="GO" id="GO:0008168">
    <property type="term" value="F:methyltransferase activity"/>
    <property type="evidence" value="ECO:0007669"/>
    <property type="project" value="UniProtKB-KW"/>
</dbReference>
<dbReference type="GO" id="GO:0032259">
    <property type="term" value="P:methylation"/>
    <property type="evidence" value="ECO:0007669"/>
    <property type="project" value="UniProtKB-KW"/>
</dbReference>
<gene>
    <name evidence="4" type="primary">mtrH</name>
    <name evidence="4" type="ORF">HA299_02980</name>
</gene>
<evidence type="ECO:0000256" key="2">
    <source>
        <dbReference type="ARBA" id="ARBA00022603"/>
    </source>
</evidence>
<dbReference type="SUPFAM" id="SSF51717">
    <property type="entry name" value="Dihydropteroate synthetase-like"/>
    <property type="match status" value="1"/>
</dbReference>
<evidence type="ECO:0000313" key="4">
    <source>
        <dbReference type="EMBL" id="HIH69573.1"/>
    </source>
</evidence>
<dbReference type="Gene3D" id="3.20.20.20">
    <property type="entry name" value="Dihydropteroate synthase-like"/>
    <property type="match status" value="1"/>
</dbReference>
<evidence type="ECO:0000256" key="1">
    <source>
        <dbReference type="ARBA" id="ARBA00006230"/>
    </source>
</evidence>
<dbReference type="AlphaFoldDB" id="A0A832VXA3"/>
<dbReference type="NCBIfam" id="TIGR01114">
    <property type="entry name" value="mtrH"/>
    <property type="match status" value="1"/>
</dbReference>
<dbReference type="InterPro" id="IPR011005">
    <property type="entry name" value="Dihydropteroate_synth-like_sf"/>
</dbReference>
<dbReference type="RefSeq" id="WP_042687307.1">
    <property type="nucleotide sequence ID" value="NZ_DUIH01000011.1"/>
</dbReference>
<reference evidence="4" key="1">
    <citation type="journal article" date="2020" name="bioRxiv">
        <title>A rank-normalized archaeal taxonomy based on genome phylogeny resolves widespread incomplete and uneven classifications.</title>
        <authorList>
            <person name="Rinke C."/>
            <person name="Chuvochina M."/>
            <person name="Mussig A.J."/>
            <person name="Chaumeil P.-A."/>
            <person name="Waite D.W."/>
            <person name="Whitman W.B."/>
            <person name="Parks D.H."/>
            <person name="Hugenholtz P."/>
        </authorList>
    </citation>
    <scope>NUCLEOTIDE SEQUENCE</scope>
    <source>
        <strain evidence="4">UBA12518</strain>
    </source>
</reference>
<keyword evidence="2 4" id="KW-0489">Methyltransferase</keyword>
<keyword evidence="3 4" id="KW-0808">Transferase</keyword>
<dbReference type="EMBL" id="DUIH01000011">
    <property type="protein sequence ID" value="HIH69573.1"/>
    <property type="molecule type" value="Genomic_DNA"/>
</dbReference>
<organism evidence="4 5">
    <name type="scientific">Methermicoccus shengliensis</name>
    <dbReference type="NCBI Taxonomy" id="660064"/>
    <lineage>
        <taxon>Archaea</taxon>
        <taxon>Methanobacteriati</taxon>
        <taxon>Methanobacteriota</taxon>
        <taxon>Stenosarchaea group</taxon>
        <taxon>Methanomicrobia</taxon>
        <taxon>Methanosarcinales</taxon>
        <taxon>Methermicoccaceae</taxon>
        <taxon>Methermicoccus</taxon>
    </lineage>
</organism>
<comment type="similarity">
    <text evidence="1">Belongs to the MtrH family.</text>
</comment>
<protein>
    <submittedName>
        <fullName evidence="4">Tetrahydromethanopterin S-methyltransferase subunit H</fullName>
        <ecNumber evidence="4">2.1.1.86</ecNumber>
    </submittedName>
</protein>
<dbReference type="PIRSF" id="PIRSF004960">
    <property type="entry name" value="MtrH_MtxH"/>
    <property type="match status" value="1"/>
</dbReference>
<sequence length="308" mass="33458">MLRFKSEQKRHVIRGVHVGGQPGDLPCVLCGSIFYEGHTIVEDAERGVFDRQRAEHVINRQRVLSDETGIPCMVVVYARTSMAMERYIAFVSEVDECPIVLDSTEASVRAHAATFVSEVGLADACVYNSINIGITPEEREALARSDVEAAIVLAFNPRNTSLDGRLAVLEHGDGLIDTGLLEMAAQCGITKPLVDPSATALGEHSGVVLGMTMVVKARYGLPCGSGIHNVVSSWGWLRERRKRHPEAYVACDAATIALQIAACGDFVLYGPVEYAEYAFPCAAMCEVMMAETSEHTRPIRGHPATRVV</sequence>
<evidence type="ECO:0000256" key="3">
    <source>
        <dbReference type="ARBA" id="ARBA00022679"/>
    </source>
</evidence>
<dbReference type="EC" id="2.1.1.86" evidence="4"/>
<evidence type="ECO:0000313" key="5">
    <source>
        <dbReference type="Proteomes" id="UP000600363"/>
    </source>
</evidence>